<evidence type="ECO:0000256" key="5">
    <source>
        <dbReference type="ARBA" id="ARBA00022989"/>
    </source>
</evidence>
<feature type="transmembrane region" description="Helical" evidence="7">
    <location>
        <begin position="28"/>
        <end position="48"/>
    </location>
</feature>
<keyword evidence="6 7" id="KW-0472">Membrane</keyword>
<dbReference type="Pfam" id="PF04632">
    <property type="entry name" value="FUSC"/>
    <property type="match status" value="1"/>
</dbReference>
<feature type="transmembrane region" description="Helical" evidence="7">
    <location>
        <begin position="396"/>
        <end position="417"/>
    </location>
</feature>
<feature type="transmembrane region" description="Helical" evidence="7">
    <location>
        <begin position="423"/>
        <end position="441"/>
    </location>
</feature>
<keyword evidence="2" id="KW-0813">Transport</keyword>
<dbReference type="EMBL" id="VHLG01000005">
    <property type="protein sequence ID" value="TPW30525.1"/>
    <property type="molecule type" value="Genomic_DNA"/>
</dbReference>
<evidence type="ECO:0000256" key="3">
    <source>
        <dbReference type="ARBA" id="ARBA00022475"/>
    </source>
</evidence>
<evidence type="ECO:0000256" key="1">
    <source>
        <dbReference type="ARBA" id="ARBA00004651"/>
    </source>
</evidence>
<dbReference type="Proteomes" id="UP000318801">
    <property type="component" value="Unassembled WGS sequence"/>
</dbReference>
<dbReference type="PANTHER" id="PTHR30509">
    <property type="entry name" value="P-HYDROXYBENZOIC ACID EFFLUX PUMP SUBUNIT-RELATED"/>
    <property type="match status" value="1"/>
</dbReference>
<gene>
    <name evidence="8" type="ORF">FJU08_11155</name>
</gene>
<dbReference type="RefSeq" id="WP_141149095.1">
    <property type="nucleotide sequence ID" value="NZ_VHLG01000005.1"/>
</dbReference>
<dbReference type="GO" id="GO:0022857">
    <property type="term" value="F:transmembrane transporter activity"/>
    <property type="evidence" value="ECO:0007669"/>
    <property type="project" value="InterPro"/>
</dbReference>
<dbReference type="OrthoDB" id="9807111at2"/>
<feature type="transmembrane region" description="Helical" evidence="7">
    <location>
        <begin position="349"/>
        <end position="366"/>
    </location>
</feature>
<dbReference type="GO" id="GO:0005886">
    <property type="term" value="C:plasma membrane"/>
    <property type="evidence" value="ECO:0007669"/>
    <property type="project" value="UniProtKB-SubCell"/>
</dbReference>
<dbReference type="InterPro" id="IPR006726">
    <property type="entry name" value="PHBA_efflux_AaeB/fusaric-R"/>
</dbReference>
<feature type="transmembrane region" description="Helical" evidence="7">
    <location>
        <begin position="74"/>
        <end position="93"/>
    </location>
</feature>
<accession>A0A506UCI7</accession>
<evidence type="ECO:0000256" key="4">
    <source>
        <dbReference type="ARBA" id="ARBA00022692"/>
    </source>
</evidence>
<comment type="subcellular location">
    <subcellularLocation>
        <location evidence="1">Cell membrane</location>
        <topology evidence="1">Multi-pass membrane protein</topology>
    </subcellularLocation>
</comment>
<evidence type="ECO:0000256" key="6">
    <source>
        <dbReference type="ARBA" id="ARBA00023136"/>
    </source>
</evidence>
<proteinExistence type="predicted"/>
<comment type="caution">
    <text evidence="8">The sequence shown here is derived from an EMBL/GenBank/DDBJ whole genome shotgun (WGS) entry which is preliminary data.</text>
</comment>
<evidence type="ECO:0000256" key="2">
    <source>
        <dbReference type="ARBA" id="ARBA00022448"/>
    </source>
</evidence>
<sequence length="652" mass="70132">MTSSTGETTGHPLRFFIRAGFDPERFSFAARTAIAAVLALFSAFALGLDHPQWAAMTVFAASQPTRGQLVEKSLFRLVGTVVGAFAGVCLVAFSGGNPMLLVPGLALWIGLSTLSANVLRGFVSYGAILAGYSASMVALLDFAHPDDVMHLGLDRVATIATGIVAALVVGLIMIKRQGENPLHGRIRLLLSRVLQDMAFRLAREVPPKTGELPVLLSELSAIEDALGPNGAGSLRSHRFARAARGLLIAEVEALLWLRSGPSRSWPPAVSEILGRASAALQRSDGEAEARRILAEATAICGADSALGHVLGGLDEALGGYLGQDAGSPGDISSQRQVILHRDFRGAARAGLRSLFAMLLVGSFWVATGWQSGPFMLLGVSIMLTMFSTFENPARMMPIVFSGQCLGVVGALACRFLVWPHATSTFDMVAMMVPFILLGAPISSNRRSMPFGFDYSMVSLLLLKPSLPLTGDFRSWLLTGLAVVLAPAFAFIVYRLVFPVNNARRRDLLIAAMIRELRLIAASDNALEKRQAWRARFYHRLLRLLRYTDASSAAVKASVDMGLAILGLGNLVFRMHEWASDVDGSVRLRRAARLGLARVARIEAEPQRTAEALQRLSRLLEPSVPEVSRTMALAAGDIIAWLGLKADGSRSNR</sequence>
<feature type="transmembrane region" description="Helical" evidence="7">
    <location>
        <begin position="126"/>
        <end position="144"/>
    </location>
</feature>
<keyword evidence="3" id="KW-1003">Cell membrane</keyword>
<dbReference type="PANTHER" id="PTHR30509:SF9">
    <property type="entry name" value="MULTIDRUG RESISTANCE PROTEIN MDTO"/>
    <property type="match status" value="1"/>
</dbReference>
<evidence type="ECO:0000256" key="7">
    <source>
        <dbReference type="SAM" id="Phobius"/>
    </source>
</evidence>
<organism evidence="8 9">
    <name type="scientific">Martelella alba</name>
    <dbReference type="NCBI Taxonomy" id="2590451"/>
    <lineage>
        <taxon>Bacteria</taxon>
        <taxon>Pseudomonadati</taxon>
        <taxon>Pseudomonadota</taxon>
        <taxon>Alphaproteobacteria</taxon>
        <taxon>Hyphomicrobiales</taxon>
        <taxon>Aurantimonadaceae</taxon>
        <taxon>Martelella</taxon>
    </lineage>
</organism>
<protein>
    <submittedName>
        <fullName evidence="8">FUSC family protein</fullName>
    </submittedName>
</protein>
<keyword evidence="4 7" id="KW-0812">Transmembrane</keyword>
<keyword evidence="9" id="KW-1185">Reference proteome</keyword>
<evidence type="ECO:0000313" key="8">
    <source>
        <dbReference type="EMBL" id="TPW30525.1"/>
    </source>
</evidence>
<feature type="transmembrane region" description="Helical" evidence="7">
    <location>
        <begin position="99"/>
        <end position="119"/>
    </location>
</feature>
<feature type="transmembrane region" description="Helical" evidence="7">
    <location>
        <begin position="156"/>
        <end position="174"/>
    </location>
</feature>
<feature type="transmembrane region" description="Helical" evidence="7">
    <location>
        <begin position="472"/>
        <end position="496"/>
    </location>
</feature>
<keyword evidence="5 7" id="KW-1133">Transmembrane helix</keyword>
<evidence type="ECO:0000313" key="9">
    <source>
        <dbReference type="Proteomes" id="UP000318801"/>
    </source>
</evidence>
<reference evidence="8 9" key="1">
    <citation type="submission" date="2019-06" db="EMBL/GenBank/DDBJ databases">
        <authorList>
            <person name="Li M."/>
        </authorList>
    </citation>
    <scope>NUCLEOTIDE SEQUENCE [LARGE SCALE GENOMIC DNA]</scope>
    <source>
        <strain evidence="8 9">BGMRC2036</strain>
    </source>
</reference>
<name>A0A506UCI7_9HYPH</name>
<dbReference type="AlphaFoldDB" id="A0A506UCI7"/>